<gene>
    <name evidence="1" type="ORF">DPMN_175235</name>
</gene>
<protein>
    <submittedName>
        <fullName evidence="1">Uncharacterized protein</fullName>
    </submittedName>
</protein>
<keyword evidence="2" id="KW-1185">Reference proteome</keyword>
<dbReference type="AlphaFoldDB" id="A0A9D4E7S7"/>
<proteinExistence type="predicted"/>
<reference evidence="1" key="1">
    <citation type="journal article" date="2019" name="bioRxiv">
        <title>The Genome of the Zebra Mussel, Dreissena polymorpha: A Resource for Invasive Species Research.</title>
        <authorList>
            <person name="McCartney M.A."/>
            <person name="Auch B."/>
            <person name="Kono T."/>
            <person name="Mallez S."/>
            <person name="Zhang Y."/>
            <person name="Obille A."/>
            <person name="Becker A."/>
            <person name="Abrahante J.E."/>
            <person name="Garbe J."/>
            <person name="Badalamenti J.P."/>
            <person name="Herman A."/>
            <person name="Mangelson H."/>
            <person name="Liachko I."/>
            <person name="Sullivan S."/>
            <person name="Sone E.D."/>
            <person name="Koren S."/>
            <person name="Silverstein K.A.T."/>
            <person name="Beckman K.B."/>
            <person name="Gohl D.M."/>
        </authorList>
    </citation>
    <scope>NUCLEOTIDE SEQUENCE</scope>
    <source>
        <strain evidence="1">Duluth1</strain>
        <tissue evidence="1">Whole animal</tissue>
    </source>
</reference>
<dbReference type="EMBL" id="JAIWYP010000009">
    <property type="protein sequence ID" value="KAH3773864.1"/>
    <property type="molecule type" value="Genomic_DNA"/>
</dbReference>
<accession>A0A9D4E7S7</accession>
<comment type="caution">
    <text evidence="1">The sequence shown here is derived from an EMBL/GenBank/DDBJ whole genome shotgun (WGS) entry which is preliminary data.</text>
</comment>
<evidence type="ECO:0000313" key="2">
    <source>
        <dbReference type="Proteomes" id="UP000828390"/>
    </source>
</evidence>
<sequence>MYESVKSCVKECATYSDYFSYAVGLRKQWKHLTGTNFQMHEQFPPEVLEKRRKLVPHMKDARKEGKRAWIAYDTLYVDGKPVRP</sequence>
<evidence type="ECO:0000313" key="1">
    <source>
        <dbReference type="EMBL" id="KAH3773864.1"/>
    </source>
</evidence>
<organism evidence="1 2">
    <name type="scientific">Dreissena polymorpha</name>
    <name type="common">Zebra mussel</name>
    <name type="synonym">Mytilus polymorpha</name>
    <dbReference type="NCBI Taxonomy" id="45954"/>
    <lineage>
        <taxon>Eukaryota</taxon>
        <taxon>Metazoa</taxon>
        <taxon>Spiralia</taxon>
        <taxon>Lophotrochozoa</taxon>
        <taxon>Mollusca</taxon>
        <taxon>Bivalvia</taxon>
        <taxon>Autobranchia</taxon>
        <taxon>Heteroconchia</taxon>
        <taxon>Euheterodonta</taxon>
        <taxon>Imparidentia</taxon>
        <taxon>Neoheterodontei</taxon>
        <taxon>Myida</taxon>
        <taxon>Dreissenoidea</taxon>
        <taxon>Dreissenidae</taxon>
        <taxon>Dreissena</taxon>
    </lineage>
</organism>
<dbReference type="Proteomes" id="UP000828390">
    <property type="component" value="Unassembled WGS sequence"/>
</dbReference>
<name>A0A9D4E7S7_DREPO</name>
<reference evidence="1" key="2">
    <citation type="submission" date="2020-11" db="EMBL/GenBank/DDBJ databases">
        <authorList>
            <person name="McCartney M.A."/>
            <person name="Auch B."/>
            <person name="Kono T."/>
            <person name="Mallez S."/>
            <person name="Becker A."/>
            <person name="Gohl D.M."/>
            <person name="Silverstein K.A.T."/>
            <person name="Koren S."/>
            <person name="Bechman K.B."/>
            <person name="Herman A."/>
            <person name="Abrahante J.E."/>
            <person name="Garbe J."/>
        </authorList>
    </citation>
    <scope>NUCLEOTIDE SEQUENCE</scope>
    <source>
        <strain evidence="1">Duluth1</strain>
        <tissue evidence="1">Whole animal</tissue>
    </source>
</reference>